<evidence type="ECO:0000313" key="3">
    <source>
        <dbReference type="WBParaSite" id="GPUH_0000746901-mRNA-1"/>
    </source>
</evidence>
<dbReference type="EMBL" id="UYRT01019370">
    <property type="protein sequence ID" value="VDK58418.1"/>
    <property type="molecule type" value="Genomic_DNA"/>
</dbReference>
<organism evidence="3">
    <name type="scientific">Gongylonema pulchrum</name>
    <dbReference type="NCBI Taxonomy" id="637853"/>
    <lineage>
        <taxon>Eukaryota</taxon>
        <taxon>Metazoa</taxon>
        <taxon>Ecdysozoa</taxon>
        <taxon>Nematoda</taxon>
        <taxon>Chromadorea</taxon>
        <taxon>Rhabditida</taxon>
        <taxon>Spirurina</taxon>
        <taxon>Spiruromorpha</taxon>
        <taxon>Spiruroidea</taxon>
        <taxon>Gongylonematidae</taxon>
        <taxon>Gongylonema</taxon>
    </lineage>
</organism>
<reference evidence="1 2" key="2">
    <citation type="submission" date="2018-11" db="EMBL/GenBank/DDBJ databases">
        <authorList>
            <consortium name="Pathogen Informatics"/>
        </authorList>
    </citation>
    <scope>NUCLEOTIDE SEQUENCE [LARGE SCALE GENOMIC DNA]</scope>
</reference>
<keyword evidence="2" id="KW-1185">Reference proteome</keyword>
<proteinExistence type="predicted"/>
<dbReference type="AlphaFoldDB" id="A0A183DFG9"/>
<name>A0A183DFG9_9BILA</name>
<evidence type="ECO:0000313" key="1">
    <source>
        <dbReference type="EMBL" id="VDK58418.1"/>
    </source>
</evidence>
<sequence>MPKEDLEELRKGPGVKDRFHERIEANENVVKTWDSSELDTSGVADARRSFLEGSAFQSGPVEKTAAELEELEFKSLHYF</sequence>
<protein>
    <submittedName>
        <fullName evidence="3">RPAP1_N domain-containing protein</fullName>
    </submittedName>
</protein>
<evidence type="ECO:0000313" key="2">
    <source>
        <dbReference type="Proteomes" id="UP000271098"/>
    </source>
</evidence>
<accession>A0A183DFG9</accession>
<reference evidence="3" key="1">
    <citation type="submission" date="2016-06" db="UniProtKB">
        <authorList>
            <consortium name="WormBaseParasite"/>
        </authorList>
    </citation>
    <scope>IDENTIFICATION</scope>
</reference>
<dbReference type="OrthoDB" id="5862544at2759"/>
<dbReference type="WBParaSite" id="GPUH_0000746901-mRNA-1">
    <property type="protein sequence ID" value="GPUH_0000746901-mRNA-1"/>
    <property type="gene ID" value="GPUH_0000746901"/>
</dbReference>
<gene>
    <name evidence="1" type="ORF">GPUH_LOCUS7459</name>
</gene>
<dbReference type="Proteomes" id="UP000271098">
    <property type="component" value="Unassembled WGS sequence"/>
</dbReference>